<dbReference type="PANTHER" id="PTHR10584">
    <property type="entry name" value="SUGAR KINASE"/>
    <property type="match status" value="1"/>
</dbReference>
<dbReference type="EC" id="2.7.1.15" evidence="2 12"/>
<feature type="binding site" evidence="12">
    <location>
        <begin position="252"/>
        <end position="253"/>
    </location>
    <ligand>
        <name>ATP</name>
        <dbReference type="ChEBI" id="CHEBI:30616"/>
    </ligand>
</feature>
<evidence type="ECO:0000256" key="1">
    <source>
        <dbReference type="ARBA" id="ARBA00005380"/>
    </source>
</evidence>
<dbReference type="RefSeq" id="WP_286267734.1">
    <property type="nucleotide sequence ID" value="NZ_AP028056.1"/>
</dbReference>
<evidence type="ECO:0000313" key="15">
    <source>
        <dbReference type="Proteomes" id="UP001431656"/>
    </source>
</evidence>
<dbReference type="InterPro" id="IPR002173">
    <property type="entry name" value="Carboh/pur_kinase_PfkB_CS"/>
</dbReference>
<keyword evidence="5 12" id="KW-0479">Metal-binding</keyword>
<dbReference type="InterPro" id="IPR002139">
    <property type="entry name" value="Ribo/fructo_kinase"/>
</dbReference>
<evidence type="ECO:0000256" key="6">
    <source>
        <dbReference type="ARBA" id="ARBA00022741"/>
    </source>
</evidence>
<dbReference type="AlphaFoldDB" id="A0AAN0K671"/>
<feature type="binding site" evidence="12">
    <location>
        <position position="286"/>
    </location>
    <ligand>
        <name>K(+)</name>
        <dbReference type="ChEBI" id="CHEBI:29103"/>
    </ligand>
</feature>
<evidence type="ECO:0000256" key="4">
    <source>
        <dbReference type="ARBA" id="ARBA00022679"/>
    </source>
</evidence>
<protein>
    <recommendedName>
        <fullName evidence="3 12">Ribokinase</fullName>
        <shortName evidence="12">RK</shortName>
        <ecNumber evidence="2 12">2.7.1.15</ecNumber>
    </recommendedName>
</protein>
<evidence type="ECO:0000256" key="11">
    <source>
        <dbReference type="ARBA" id="ARBA00023277"/>
    </source>
</evidence>
<comment type="similarity">
    <text evidence="12">Belongs to the carbohydrate kinase PfkB family. Ribokinase subfamily.</text>
</comment>
<dbReference type="GO" id="GO:0046872">
    <property type="term" value="F:metal ion binding"/>
    <property type="evidence" value="ECO:0007669"/>
    <property type="project" value="UniProtKB-KW"/>
</dbReference>
<dbReference type="Gene3D" id="3.40.1190.20">
    <property type="match status" value="1"/>
</dbReference>
<feature type="binding site" evidence="12">
    <location>
        <position position="283"/>
    </location>
    <ligand>
        <name>K(+)</name>
        <dbReference type="ChEBI" id="CHEBI:29103"/>
    </ligand>
</feature>
<dbReference type="CDD" id="cd01174">
    <property type="entry name" value="ribokinase"/>
    <property type="match status" value="1"/>
</dbReference>
<name>A0AAN0K671_9ACTN</name>
<evidence type="ECO:0000256" key="8">
    <source>
        <dbReference type="ARBA" id="ARBA00022840"/>
    </source>
</evidence>
<keyword evidence="4 12" id="KW-0808">Transferase</keyword>
<reference evidence="14" key="1">
    <citation type="journal article" date="2024" name="Int. J. Syst. Evol. Microbiol.">
        <title>Brooklawnia propionicigenes sp. nov., a facultatively anaerobic, propionate-producing bacterium isolated from a methanogenic reactor treating waste from cattle farms.</title>
        <authorList>
            <person name="Akita Y."/>
            <person name="Ueki A."/>
            <person name="Tonouchi A."/>
            <person name="Sugawara Y."/>
            <person name="Honma S."/>
            <person name="Kaku N."/>
            <person name="Ueki K."/>
        </authorList>
    </citation>
    <scope>NUCLEOTIDE SEQUENCE</scope>
    <source>
        <strain evidence="14">SH051</strain>
    </source>
</reference>
<keyword evidence="9 12" id="KW-0460">Magnesium</keyword>
<evidence type="ECO:0000259" key="13">
    <source>
        <dbReference type="Pfam" id="PF00294"/>
    </source>
</evidence>
<feature type="binding site" evidence="12">
    <location>
        <position position="249"/>
    </location>
    <ligand>
        <name>K(+)</name>
        <dbReference type="ChEBI" id="CHEBI:29103"/>
    </ligand>
</feature>
<dbReference type="InterPro" id="IPR029056">
    <property type="entry name" value="Ribokinase-like"/>
</dbReference>
<keyword evidence="6 12" id="KW-0547">Nucleotide-binding</keyword>
<dbReference type="PROSITE" id="PS00584">
    <property type="entry name" value="PFKB_KINASES_2"/>
    <property type="match status" value="1"/>
</dbReference>
<keyword evidence="7 12" id="KW-0418">Kinase</keyword>
<sequence length="309" mass="31232">MSEHRVYVVGSINQDLLISTSSYPKLGETVHGHTVAYDAGGKGANQAVAAARLGATTRFVGCVGSDDSGIAMTENLRANDVDIAHVTTVDDVATGLAVVTRTDSGQNAIIVIAGANAELNPDRVAAGLTALTAGDILVVQLEIPIPAVETALRIARQRGATAILNAAPAGAVADLLPDVDILVVNEFEAATVAGLDRVDELDFAAVAGLLAERHSRAVIVTVGSDGAWLAAGGQLTKIDALPVTPVDSTGAGDAFVGALAALLAQGHPLEQSTRWAAAAGAHACLKVGAQVGAPTLDDLTAIFGLDFGR</sequence>
<comment type="subunit">
    <text evidence="12">Homodimer.</text>
</comment>
<feature type="binding site" evidence="12">
    <location>
        <begin position="221"/>
        <end position="226"/>
    </location>
    <ligand>
        <name>ATP</name>
        <dbReference type="ChEBI" id="CHEBI:30616"/>
    </ligand>
</feature>
<dbReference type="GO" id="GO:0005524">
    <property type="term" value="F:ATP binding"/>
    <property type="evidence" value="ECO:0007669"/>
    <property type="project" value="UniProtKB-UniRule"/>
</dbReference>
<dbReference type="GO" id="GO:0019303">
    <property type="term" value="P:D-ribose catabolic process"/>
    <property type="evidence" value="ECO:0007669"/>
    <property type="project" value="UniProtKB-UniRule"/>
</dbReference>
<dbReference type="PANTHER" id="PTHR10584:SF166">
    <property type="entry name" value="RIBOKINASE"/>
    <property type="match status" value="1"/>
</dbReference>
<comment type="function">
    <text evidence="12">Catalyzes the phosphorylation of ribose at O-5 in a reaction requiring ATP and magnesium. The resulting D-ribose-5-phosphate can then be used either for sythesis of nucleotides, histidine, and tryptophan, or as a component of the pentose phosphate pathway.</text>
</comment>
<dbReference type="KEGG" id="broo:brsh051_07610"/>
<feature type="binding site" evidence="12">
    <location>
        <position position="253"/>
    </location>
    <ligand>
        <name>substrate</name>
    </ligand>
</feature>
<proteinExistence type="inferred from homology"/>
<dbReference type="EMBL" id="AP028056">
    <property type="protein sequence ID" value="BEH01480.1"/>
    <property type="molecule type" value="Genomic_DNA"/>
</dbReference>
<evidence type="ECO:0000256" key="3">
    <source>
        <dbReference type="ARBA" id="ARBA00016943"/>
    </source>
</evidence>
<feature type="domain" description="Carbohydrate kinase PfkB" evidence="13">
    <location>
        <begin position="5"/>
        <end position="295"/>
    </location>
</feature>
<dbReference type="SUPFAM" id="SSF53613">
    <property type="entry name" value="Ribokinase-like"/>
    <property type="match status" value="1"/>
</dbReference>
<feature type="binding site" evidence="12">
    <location>
        <begin position="13"/>
        <end position="15"/>
    </location>
    <ligand>
        <name>substrate</name>
    </ligand>
</feature>
<comment type="subcellular location">
    <subcellularLocation>
        <location evidence="12">Cytoplasm</location>
    </subcellularLocation>
</comment>
<feature type="binding site" evidence="12">
    <location>
        <position position="185"/>
    </location>
    <ligand>
        <name>ATP</name>
        <dbReference type="ChEBI" id="CHEBI:30616"/>
    </ligand>
</feature>
<feature type="binding site" evidence="12">
    <location>
        <position position="142"/>
    </location>
    <ligand>
        <name>substrate</name>
    </ligand>
</feature>
<dbReference type="HAMAP" id="MF_01987">
    <property type="entry name" value="Ribokinase"/>
    <property type="match status" value="1"/>
</dbReference>
<organism evidence="14 15">
    <name type="scientific">Brooklawnia propionicigenes</name>
    <dbReference type="NCBI Taxonomy" id="3041175"/>
    <lineage>
        <taxon>Bacteria</taxon>
        <taxon>Bacillati</taxon>
        <taxon>Actinomycetota</taxon>
        <taxon>Actinomycetes</taxon>
        <taxon>Propionibacteriales</taxon>
        <taxon>Propionibacteriaceae</taxon>
        <taxon>Brooklawnia</taxon>
    </lineage>
</organism>
<keyword evidence="8 12" id="KW-0067">ATP-binding</keyword>
<evidence type="ECO:0000256" key="10">
    <source>
        <dbReference type="ARBA" id="ARBA00022958"/>
    </source>
</evidence>
<comment type="catalytic activity">
    <reaction evidence="12">
        <text>D-ribose + ATP = D-ribose 5-phosphate + ADP + H(+)</text>
        <dbReference type="Rhea" id="RHEA:13697"/>
        <dbReference type="ChEBI" id="CHEBI:15378"/>
        <dbReference type="ChEBI" id="CHEBI:30616"/>
        <dbReference type="ChEBI" id="CHEBI:47013"/>
        <dbReference type="ChEBI" id="CHEBI:78346"/>
        <dbReference type="ChEBI" id="CHEBI:456216"/>
        <dbReference type="EC" id="2.7.1.15"/>
    </reaction>
</comment>
<dbReference type="GO" id="GO:0005829">
    <property type="term" value="C:cytosol"/>
    <property type="evidence" value="ECO:0007669"/>
    <property type="project" value="TreeGrafter"/>
</dbReference>
<accession>A0AAN0K671</accession>
<evidence type="ECO:0000256" key="5">
    <source>
        <dbReference type="ARBA" id="ARBA00022723"/>
    </source>
</evidence>
<dbReference type="Proteomes" id="UP001431656">
    <property type="component" value="Chromosome"/>
</dbReference>
<evidence type="ECO:0000313" key="14">
    <source>
        <dbReference type="EMBL" id="BEH01480.1"/>
    </source>
</evidence>
<feature type="binding site" evidence="12">
    <location>
        <begin position="41"/>
        <end position="45"/>
    </location>
    <ligand>
        <name>substrate</name>
    </ligand>
</feature>
<feature type="binding site" evidence="12">
    <location>
        <position position="247"/>
    </location>
    <ligand>
        <name>K(+)</name>
        <dbReference type="ChEBI" id="CHEBI:29103"/>
    </ligand>
</feature>
<comment type="cofactor">
    <cofactor evidence="12">
        <name>Mg(2+)</name>
        <dbReference type="ChEBI" id="CHEBI:18420"/>
    </cofactor>
    <text evidence="12">Requires a divalent cation, most likely magnesium in vivo, as an electrophilic catalyst to aid phosphoryl group transfer. It is the chelate of the metal and the nucleotide that is the actual substrate.</text>
</comment>
<dbReference type="GO" id="GO:0004747">
    <property type="term" value="F:ribokinase activity"/>
    <property type="evidence" value="ECO:0007669"/>
    <property type="project" value="UniProtKB-UniRule"/>
</dbReference>
<dbReference type="PRINTS" id="PR00990">
    <property type="entry name" value="RIBOKINASE"/>
</dbReference>
<keyword evidence="10 12" id="KW-0630">Potassium</keyword>
<evidence type="ECO:0000256" key="12">
    <source>
        <dbReference type="HAMAP-Rule" id="MF_01987"/>
    </source>
</evidence>
<comment type="activity regulation">
    <text evidence="12">Activated by a monovalent cation that binds near, but not in, the active site. The most likely occupant of the site in vivo is potassium. Ion binding induces a conformational change that may alter substrate affinity.</text>
</comment>
<keyword evidence="15" id="KW-1185">Reference proteome</keyword>
<gene>
    <name evidence="12 14" type="primary">rbsK</name>
    <name evidence="14" type="ORF">brsh051_07610</name>
</gene>
<evidence type="ECO:0000256" key="2">
    <source>
        <dbReference type="ARBA" id="ARBA00012035"/>
    </source>
</evidence>
<feature type="active site" description="Proton acceptor" evidence="12">
    <location>
        <position position="253"/>
    </location>
</feature>
<comment type="caution">
    <text evidence="12">Lacks conserved residue(s) required for the propagation of feature annotation.</text>
</comment>
<keyword evidence="12" id="KW-0963">Cytoplasm</keyword>
<comment type="similarity">
    <text evidence="1">Belongs to the carbohydrate kinase pfkB family.</text>
</comment>
<evidence type="ECO:0000256" key="7">
    <source>
        <dbReference type="ARBA" id="ARBA00022777"/>
    </source>
</evidence>
<dbReference type="Pfam" id="PF00294">
    <property type="entry name" value="PfkB"/>
    <property type="match status" value="1"/>
</dbReference>
<dbReference type="InterPro" id="IPR011877">
    <property type="entry name" value="Ribokinase"/>
</dbReference>
<feature type="binding site" evidence="12">
    <location>
        <position position="288"/>
    </location>
    <ligand>
        <name>K(+)</name>
        <dbReference type="ChEBI" id="CHEBI:29103"/>
    </ligand>
</feature>
<comment type="pathway">
    <text evidence="12">Carbohydrate metabolism; D-ribose degradation; D-ribose 5-phosphate from beta-D-ribopyranose: step 2/2.</text>
</comment>
<keyword evidence="11 12" id="KW-0119">Carbohydrate metabolism</keyword>
<evidence type="ECO:0000256" key="9">
    <source>
        <dbReference type="ARBA" id="ARBA00022842"/>
    </source>
</evidence>
<dbReference type="InterPro" id="IPR011611">
    <property type="entry name" value="PfkB_dom"/>
</dbReference>